<evidence type="ECO:0008006" key="5">
    <source>
        <dbReference type="Google" id="ProtNLM"/>
    </source>
</evidence>
<feature type="region of interest" description="Disordered" evidence="1">
    <location>
        <begin position="29"/>
        <end position="71"/>
    </location>
</feature>
<evidence type="ECO:0000256" key="2">
    <source>
        <dbReference type="SAM" id="Phobius"/>
    </source>
</evidence>
<organism evidence="3 4">
    <name type="scientific">Anas platyrhynchos platyrhynchos</name>
    <name type="common">Northern mallard</name>
    <dbReference type="NCBI Taxonomy" id="8840"/>
    <lineage>
        <taxon>Eukaryota</taxon>
        <taxon>Metazoa</taxon>
        <taxon>Chordata</taxon>
        <taxon>Craniata</taxon>
        <taxon>Vertebrata</taxon>
        <taxon>Euteleostomi</taxon>
        <taxon>Archelosauria</taxon>
        <taxon>Archosauria</taxon>
        <taxon>Dinosauria</taxon>
        <taxon>Saurischia</taxon>
        <taxon>Theropoda</taxon>
        <taxon>Coelurosauria</taxon>
        <taxon>Aves</taxon>
        <taxon>Neognathae</taxon>
        <taxon>Galloanserae</taxon>
        <taxon>Anseriformes</taxon>
        <taxon>Anatidae</taxon>
        <taxon>Anatinae</taxon>
        <taxon>Anas</taxon>
    </lineage>
</organism>
<keyword evidence="2" id="KW-1133">Transmembrane helix</keyword>
<dbReference type="AlphaFoldDB" id="A0A493TAZ9"/>
<dbReference type="Proteomes" id="UP000016666">
    <property type="component" value="Chromosome 2"/>
</dbReference>
<dbReference type="Gene3D" id="3.10.20.90">
    <property type="entry name" value="Phosphatidylinositol 3-kinase Catalytic Subunit, Chain A, domain 1"/>
    <property type="match status" value="1"/>
</dbReference>
<accession>A0A493TAZ9</accession>
<keyword evidence="4" id="KW-1185">Reference proteome</keyword>
<sequence length="222" mass="24797">MYSFIDIKSLGAADPFVWRLWCRRYPASAPAPPRPTAGTKWRRGPPGGTWRLPGPRRAEVTRRPRAPAGGCEMAASGAAVTVTVTYSNEKHSIQVASPQEDSEPTLQDMALLIEQVTGVPVPFQKLIYKDVLMLITVINIILTIFSLPPFLFRKVSERIGTTIGWCYFRITLFVHYPVSCYSASEHRHCLQHKTNLVHLPTKLSSFSHYTANKSAACTALHF</sequence>
<keyword evidence="2" id="KW-0812">Transmembrane</keyword>
<dbReference type="Ensembl" id="ENSAPLT00000018670.1">
    <property type="protein sequence ID" value="ENSAPLP00000023076.1"/>
    <property type="gene ID" value="ENSAPLG00000018901.1"/>
</dbReference>
<reference evidence="3 4" key="1">
    <citation type="submission" date="2017-10" db="EMBL/GenBank/DDBJ databases">
        <title>A new Pekin duck reference genome.</title>
        <authorList>
            <person name="Hou Z.-C."/>
            <person name="Zhou Z.-K."/>
            <person name="Zhu F."/>
            <person name="Hou S.-S."/>
        </authorList>
    </citation>
    <scope>NUCLEOTIDE SEQUENCE [LARGE SCALE GENOMIC DNA]</scope>
</reference>
<keyword evidence="2" id="KW-0472">Membrane</keyword>
<dbReference type="STRING" id="8840.ENSAPLP00000023076"/>
<evidence type="ECO:0000256" key="1">
    <source>
        <dbReference type="SAM" id="MobiDB-lite"/>
    </source>
</evidence>
<dbReference type="InterPro" id="IPR029071">
    <property type="entry name" value="Ubiquitin-like_domsf"/>
</dbReference>
<name>A0A493TAZ9_ANAPP</name>
<evidence type="ECO:0000313" key="3">
    <source>
        <dbReference type="Ensembl" id="ENSAPLP00000023076.1"/>
    </source>
</evidence>
<reference evidence="3" key="2">
    <citation type="submission" date="2025-08" db="UniProtKB">
        <authorList>
            <consortium name="Ensembl"/>
        </authorList>
    </citation>
    <scope>IDENTIFICATION</scope>
</reference>
<reference evidence="3" key="3">
    <citation type="submission" date="2025-09" db="UniProtKB">
        <authorList>
            <consortium name="Ensembl"/>
        </authorList>
    </citation>
    <scope>IDENTIFICATION</scope>
</reference>
<evidence type="ECO:0000313" key="4">
    <source>
        <dbReference type="Proteomes" id="UP000016666"/>
    </source>
</evidence>
<proteinExistence type="predicted"/>
<dbReference type="SUPFAM" id="SSF54236">
    <property type="entry name" value="Ubiquitin-like"/>
    <property type="match status" value="1"/>
</dbReference>
<protein>
    <recommendedName>
        <fullName evidence="5">Ubiquitin-like domain-containing protein</fullName>
    </recommendedName>
</protein>
<feature type="transmembrane region" description="Helical" evidence="2">
    <location>
        <begin position="131"/>
        <end position="152"/>
    </location>
</feature>